<dbReference type="Proteomes" id="UP001230220">
    <property type="component" value="Unassembled WGS sequence"/>
</dbReference>
<keyword evidence="2" id="KW-1185">Reference proteome</keyword>
<accession>A0ABU0E870</accession>
<proteinExistence type="predicted"/>
<reference evidence="1 2" key="1">
    <citation type="submission" date="2023-07" db="EMBL/GenBank/DDBJ databases">
        <title>Genomic Encyclopedia of Type Strains, Phase IV (KMG-IV): sequencing the most valuable type-strain genomes for metagenomic binning, comparative biology and taxonomic classification.</title>
        <authorList>
            <person name="Goeker M."/>
        </authorList>
    </citation>
    <scope>NUCLEOTIDE SEQUENCE [LARGE SCALE GENOMIC DNA]</scope>
    <source>
        <strain evidence="1 2">DSM 16784</strain>
    </source>
</reference>
<organism evidence="1 2">
    <name type="scientific">Breznakia pachnodae</name>
    <dbReference type="NCBI Taxonomy" id="265178"/>
    <lineage>
        <taxon>Bacteria</taxon>
        <taxon>Bacillati</taxon>
        <taxon>Bacillota</taxon>
        <taxon>Erysipelotrichia</taxon>
        <taxon>Erysipelotrichales</taxon>
        <taxon>Erysipelotrichaceae</taxon>
        <taxon>Breznakia</taxon>
    </lineage>
</organism>
<sequence length="172" mass="19490">MKNYQTSEFIEICRNATIELFKDKITSDDIQTLLDCMPMVNNNELLIPESSFSIPKVINSEVLITSSLGWSIIRVTPSDTQYQTWRMDERVWGTRIGSGVASGFIYTVYESYEAFFKYTTTYQLKSVNKYDDILQINWFNSSGLPIAQFNGVLEGGPILEIGGGCYWKNSGA</sequence>
<evidence type="ECO:0000313" key="1">
    <source>
        <dbReference type="EMBL" id="MDQ0363104.1"/>
    </source>
</evidence>
<name>A0ABU0E870_9FIRM</name>
<evidence type="ECO:0000313" key="2">
    <source>
        <dbReference type="Proteomes" id="UP001230220"/>
    </source>
</evidence>
<dbReference type="Gene3D" id="2.40.128.480">
    <property type="entry name" value="Rhodococcus equi virulence-associated protein"/>
    <property type="match status" value="1"/>
</dbReference>
<comment type="caution">
    <text evidence="1">The sequence shown here is derived from an EMBL/GenBank/DDBJ whole genome shotgun (WGS) entry which is preliminary data.</text>
</comment>
<gene>
    <name evidence="1" type="ORF">J2S15_003865</name>
</gene>
<dbReference type="RefSeq" id="WP_307411681.1">
    <property type="nucleotide sequence ID" value="NZ_JAUSUR010000009.1"/>
</dbReference>
<dbReference type="EMBL" id="JAUSUR010000009">
    <property type="protein sequence ID" value="MDQ0363104.1"/>
    <property type="molecule type" value="Genomic_DNA"/>
</dbReference>
<dbReference type="InterPro" id="IPR038625">
    <property type="entry name" value="R_equi_Vir_sf"/>
</dbReference>
<protein>
    <submittedName>
        <fullName evidence="1">Uncharacterized protein</fullName>
    </submittedName>
</protein>